<evidence type="ECO:0000256" key="1">
    <source>
        <dbReference type="ARBA" id="ARBA00008467"/>
    </source>
</evidence>
<dbReference type="InterPro" id="IPR017568">
    <property type="entry name" value="3-oxoacyl-ACP_synth-2"/>
</dbReference>
<evidence type="ECO:0000256" key="7">
    <source>
        <dbReference type="ARBA" id="ARBA00023315"/>
    </source>
</evidence>
<dbReference type="Proteomes" id="UP001353858">
    <property type="component" value="Unassembled WGS sequence"/>
</dbReference>
<dbReference type="FunFam" id="3.40.47.10:FF:000009">
    <property type="entry name" value="3-oxoacyl-[acyl-carrier-protein] synthase 2"/>
    <property type="match status" value="1"/>
</dbReference>
<evidence type="ECO:0000256" key="2">
    <source>
        <dbReference type="ARBA" id="ARBA00022516"/>
    </source>
</evidence>
<dbReference type="Pfam" id="PF00109">
    <property type="entry name" value="ketoacyl-synt"/>
    <property type="match status" value="1"/>
</dbReference>
<keyword evidence="7" id="KW-0012">Acyltransferase</keyword>
<dbReference type="SMART" id="SM00825">
    <property type="entry name" value="PKS_KS"/>
    <property type="match status" value="1"/>
</dbReference>
<feature type="active site" description="For beta-ketoacyl synthase activity" evidence="9">
    <location>
        <position position="168"/>
    </location>
</feature>
<dbReference type="InterPro" id="IPR014031">
    <property type="entry name" value="Ketoacyl_synth_C"/>
</dbReference>
<comment type="caution">
    <text evidence="12">The sequence shown here is derived from an EMBL/GenBank/DDBJ whole genome shotgun (WGS) entry which is preliminary data.</text>
</comment>
<evidence type="ECO:0000256" key="9">
    <source>
        <dbReference type="PIRSR" id="PIRSR000447-1"/>
    </source>
</evidence>
<evidence type="ECO:0000256" key="4">
    <source>
        <dbReference type="ARBA" id="ARBA00022832"/>
    </source>
</evidence>
<dbReference type="CDD" id="cd00834">
    <property type="entry name" value="KAS_I_II"/>
    <property type="match status" value="1"/>
</dbReference>
<dbReference type="Gene3D" id="3.40.47.10">
    <property type="match status" value="1"/>
</dbReference>
<dbReference type="InterPro" id="IPR020841">
    <property type="entry name" value="PKS_Beta-ketoAc_synthase_dom"/>
</dbReference>
<dbReference type="AlphaFoldDB" id="A0AAN7PSH3"/>
<keyword evidence="6 8" id="KW-0275">Fatty acid biosynthesis</keyword>
<evidence type="ECO:0000256" key="8">
    <source>
        <dbReference type="PIRNR" id="PIRNR000447"/>
    </source>
</evidence>
<evidence type="ECO:0000259" key="11">
    <source>
        <dbReference type="PROSITE" id="PS52004"/>
    </source>
</evidence>
<name>A0AAN7PSH3_9COLE</name>
<keyword evidence="13" id="KW-1185">Reference proteome</keyword>
<dbReference type="PROSITE" id="PS52004">
    <property type="entry name" value="KS3_2"/>
    <property type="match status" value="1"/>
</dbReference>
<dbReference type="PROSITE" id="PS00606">
    <property type="entry name" value="KS3_1"/>
    <property type="match status" value="1"/>
</dbReference>
<dbReference type="SUPFAM" id="SSF53901">
    <property type="entry name" value="Thiolase-like"/>
    <property type="match status" value="2"/>
</dbReference>
<dbReference type="EMBL" id="JARPUR010000005">
    <property type="protein sequence ID" value="KAK4875599.1"/>
    <property type="molecule type" value="Genomic_DNA"/>
</dbReference>
<feature type="domain" description="Ketosynthase family 3 (KS3)" evidence="11">
    <location>
        <begin position="3"/>
        <end position="419"/>
    </location>
</feature>
<protein>
    <recommendedName>
        <fullName evidence="8">3-oxoacyl-[acyl-carrier-protein] synthase</fullName>
    </recommendedName>
</protein>
<dbReference type="InterPro" id="IPR000794">
    <property type="entry name" value="Beta-ketoacyl_synthase"/>
</dbReference>
<comment type="similarity">
    <text evidence="1 8 10">Belongs to the thiolase-like superfamily. Beta-ketoacyl-ACP synthases family.</text>
</comment>
<evidence type="ECO:0000256" key="5">
    <source>
        <dbReference type="ARBA" id="ARBA00023098"/>
    </source>
</evidence>
<dbReference type="PANTHER" id="PTHR11712">
    <property type="entry name" value="POLYKETIDE SYNTHASE-RELATED"/>
    <property type="match status" value="1"/>
</dbReference>
<evidence type="ECO:0000256" key="3">
    <source>
        <dbReference type="ARBA" id="ARBA00022679"/>
    </source>
</evidence>
<dbReference type="PANTHER" id="PTHR11712:SF336">
    <property type="entry name" value="3-OXOACYL-[ACYL-CARRIER-PROTEIN] SYNTHASE, MITOCHONDRIAL"/>
    <property type="match status" value="1"/>
</dbReference>
<gene>
    <name evidence="12" type="ORF">RN001_012021</name>
</gene>
<dbReference type="InterPro" id="IPR014030">
    <property type="entry name" value="Ketoacyl_synth_N"/>
</dbReference>
<evidence type="ECO:0000256" key="10">
    <source>
        <dbReference type="RuleBase" id="RU003694"/>
    </source>
</evidence>
<dbReference type="PIRSF" id="PIRSF000447">
    <property type="entry name" value="KAS_II"/>
    <property type="match status" value="1"/>
</dbReference>
<dbReference type="Pfam" id="PF02801">
    <property type="entry name" value="Ketoacyl-synt_C"/>
    <property type="match status" value="1"/>
</dbReference>
<keyword evidence="2 8" id="KW-0444">Lipid biosynthesis</keyword>
<accession>A0AAN7PSH3</accession>
<proteinExistence type="inferred from homology"/>
<dbReference type="GO" id="GO:0006633">
    <property type="term" value="P:fatty acid biosynthetic process"/>
    <property type="evidence" value="ECO:0007669"/>
    <property type="project" value="UniProtKB-KW"/>
</dbReference>
<sequence length="422" mass="45068">MATRRVVVTGVGVLSPAGINLKESWKNILAGKSGIKKIEDPLYEKFPSRVAGLIQENGAKFEHSKYFSKSELRSMSPATAFGLLAAKEAISDAKLNELTEEQKLLTGVAVGMGMVDLHDICTTHEALCKSYNQVSPFFVPRILSNMTSGQISIKYGFHGPNHSVSTACATGAHAIGDSFRFIQNGDADIMVCGGTEASISPLAVAAFCRLRALSTSFNDTPEKASRPFDKKRDGFVIGEGSAILILEELEHAIARGVPIYAEILGYGLSGDASHLTAPHSDGNGAMLAMSRAIKNAKLLPGDIEYINAHATSTPLGDSIETKAIKSVFKENVQNIAVSSTKGAHGHLLGAAGNLEAVFTIKAVQEGLLPPTINFESTDIDDHFNFVPNTHQKWTSTKRRVALKNAFGFGGTNACLCIGEYNK</sequence>
<reference evidence="13" key="1">
    <citation type="submission" date="2023-01" db="EMBL/GenBank/DDBJ databases">
        <title>Key to firefly adult light organ development and bioluminescence: homeobox transcription factors regulate luciferase expression and transportation to peroxisome.</title>
        <authorList>
            <person name="Fu X."/>
        </authorList>
    </citation>
    <scope>NUCLEOTIDE SEQUENCE [LARGE SCALE GENOMIC DNA]</scope>
</reference>
<keyword evidence="5" id="KW-0443">Lipid metabolism</keyword>
<organism evidence="12 13">
    <name type="scientific">Aquatica leii</name>
    <dbReference type="NCBI Taxonomy" id="1421715"/>
    <lineage>
        <taxon>Eukaryota</taxon>
        <taxon>Metazoa</taxon>
        <taxon>Ecdysozoa</taxon>
        <taxon>Arthropoda</taxon>
        <taxon>Hexapoda</taxon>
        <taxon>Insecta</taxon>
        <taxon>Pterygota</taxon>
        <taxon>Neoptera</taxon>
        <taxon>Endopterygota</taxon>
        <taxon>Coleoptera</taxon>
        <taxon>Polyphaga</taxon>
        <taxon>Elateriformia</taxon>
        <taxon>Elateroidea</taxon>
        <taxon>Lampyridae</taxon>
        <taxon>Luciolinae</taxon>
        <taxon>Aquatica</taxon>
    </lineage>
</organism>
<dbReference type="InterPro" id="IPR018201">
    <property type="entry name" value="Ketoacyl_synth_AS"/>
</dbReference>
<dbReference type="GO" id="GO:0004315">
    <property type="term" value="F:3-oxoacyl-[acyl-carrier-protein] synthase activity"/>
    <property type="evidence" value="ECO:0007669"/>
    <property type="project" value="InterPro"/>
</dbReference>
<evidence type="ECO:0000313" key="12">
    <source>
        <dbReference type="EMBL" id="KAK4875599.1"/>
    </source>
</evidence>
<keyword evidence="4" id="KW-0276">Fatty acid metabolism</keyword>
<dbReference type="NCBIfam" id="TIGR03150">
    <property type="entry name" value="fabF"/>
    <property type="match status" value="1"/>
</dbReference>
<keyword evidence="3 8" id="KW-0808">Transferase</keyword>
<dbReference type="GO" id="GO:0005739">
    <property type="term" value="C:mitochondrion"/>
    <property type="evidence" value="ECO:0007669"/>
    <property type="project" value="TreeGrafter"/>
</dbReference>
<evidence type="ECO:0000313" key="13">
    <source>
        <dbReference type="Proteomes" id="UP001353858"/>
    </source>
</evidence>
<evidence type="ECO:0000256" key="6">
    <source>
        <dbReference type="ARBA" id="ARBA00023160"/>
    </source>
</evidence>
<dbReference type="NCBIfam" id="NF005589">
    <property type="entry name" value="PRK07314.1"/>
    <property type="match status" value="1"/>
</dbReference>
<dbReference type="InterPro" id="IPR016039">
    <property type="entry name" value="Thiolase-like"/>
</dbReference>